<dbReference type="SUPFAM" id="SSF46785">
    <property type="entry name" value="Winged helix' DNA-binding domain"/>
    <property type="match status" value="1"/>
</dbReference>
<dbReference type="GO" id="GO:0003677">
    <property type="term" value="F:DNA binding"/>
    <property type="evidence" value="ECO:0007669"/>
    <property type="project" value="UniProtKB-KW"/>
</dbReference>
<dbReference type="Pfam" id="PF07729">
    <property type="entry name" value="FCD"/>
    <property type="match status" value="1"/>
</dbReference>
<dbReference type="PRINTS" id="PR00035">
    <property type="entry name" value="HTHGNTR"/>
</dbReference>
<evidence type="ECO:0000256" key="3">
    <source>
        <dbReference type="ARBA" id="ARBA00023163"/>
    </source>
</evidence>
<dbReference type="CDD" id="cd07377">
    <property type="entry name" value="WHTH_GntR"/>
    <property type="match status" value="1"/>
</dbReference>
<feature type="domain" description="HTH gntR-type" evidence="4">
    <location>
        <begin position="13"/>
        <end position="81"/>
    </location>
</feature>
<dbReference type="InterPro" id="IPR036390">
    <property type="entry name" value="WH_DNA-bd_sf"/>
</dbReference>
<evidence type="ECO:0000256" key="2">
    <source>
        <dbReference type="ARBA" id="ARBA00023125"/>
    </source>
</evidence>
<reference evidence="5" key="1">
    <citation type="submission" date="2021-01" db="EMBL/GenBank/DDBJ databases">
        <title>Rhizobium sp. strain KVB221 16S ribosomal RNA gene Genome sequencing and assembly.</title>
        <authorList>
            <person name="Kang M."/>
        </authorList>
    </citation>
    <scope>NUCLEOTIDE SEQUENCE</scope>
    <source>
        <strain evidence="5">KVB221</strain>
    </source>
</reference>
<dbReference type="Proteomes" id="UP000633219">
    <property type="component" value="Unassembled WGS sequence"/>
</dbReference>
<evidence type="ECO:0000256" key="1">
    <source>
        <dbReference type="ARBA" id="ARBA00023015"/>
    </source>
</evidence>
<dbReference type="InterPro" id="IPR036388">
    <property type="entry name" value="WH-like_DNA-bd_sf"/>
</dbReference>
<comment type="caution">
    <text evidence="5">The sequence shown here is derived from an EMBL/GenBank/DDBJ whole genome shotgun (WGS) entry which is preliminary data.</text>
</comment>
<protein>
    <submittedName>
        <fullName evidence="5">FadR family transcriptional regulator</fullName>
    </submittedName>
</protein>
<dbReference type="PROSITE" id="PS50949">
    <property type="entry name" value="HTH_GNTR"/>
    <property type="match status" value="1"/>
</dbReference>
<dbReference type="PANTHER" id="PTHR43537">
    <property type="entry name" value="TRANSCRIPTIONAL REGULATOR, GNTR FAMILY"/>
    <property type="match status" value="1"/>
</dbReference>
<dbReference type="InterPro" id="IPR000524">
    <property type="entry name" value="Tscrpt_reg_HTH_GntR"/>
</dbReference>
<dbReference type="InterPro" id="IPR011711">
    <property type="entry name" value="GntR_C"/>
</dbReference>
<evidence type="ECO:0000313" key="6">
    <source>
        <dbReference type="Proteomes" id="UP000633219"/>
    </source>
</evidence>
<dbReference type="PANTHER" id="PTHR43537:SF5">
    <property type="entry name" value="UXU OPERON TRANSCRIPTIONAL REGULATOR"/>
    <property type="match status" value="1"/>
</dbReference>
<dbReference type="AlphaFoldDB" id="A0A936YUW9"/>
<keyword evidence="6" id="KW-1185">Reference proteome</keyword>
<dbReference type="Gene3D" id="1.10.10.10">
    <property type="entry name" value="Winged helix-like DNA-binding domain superfamily/Winged helix DNA-binding domain"/>
    <property type="match status" value="1"/>
</dbReference>
<dbReference type="Pfam" id="PF00392">
    <property type="entry name" value="GntR"/>
    <property type="match status" value="1"/>
</dbReference>
<organism evidence="5 6">
    <name type="scientific">Rhizobium setariae</name>
    <dbReference type="NCBI Taxonomy" id="2801340"/>
    <lineage>
        <taxon>Bacteria</taxon>
        <taxon>Pseudomonadati</taxon>
        <taxon>Pseudomonadota</taxon>
        <taxon>Alphaproteobacteria</taxon>
        <taxon>Hyphomicrobiales</taxon>
        <taxon>Rhizobiaceae</taxon>
        <taxon>Rhizobium/Agrobacterium group</taxon>
        <taxon>Rhizobium</taxon>
    </lineage>
</organism>
<sequence>MEGKALFEAIDAMPSYKRVSLAIEEQIISGKIKPGEALPTEHTLAEQLGVNRSTLREGLRALENAGFIKRAGAKKLIVSIPESSEIAQYTSRAMSLHSVTFAELWEMMIVLEPLSARYAAERAPKDILKLIEANVAETEERLHDDATIIRLDVEFHSLVSQATQNRVLVLSEEPLGLLLYNSTRRLYRASPKARYRLLEAHRKIYEAIASGDADTAETWMRKHIEDFKRGHVIAGFDFHGPVRLPGADG</sequence>
<accession>A0A936YUW9</accession>
<dbReference type="RefSeq" id="WP_201663774.1">
    <property type="nucleotide sequence ID" value="NZ_JAEQNC010000020.1"/>
</dbReference>
<keyword evidence="3" id="KW-0804">Transcription</keyword>
<dbReference type="GO" id="GO:0003700">
    <property type="term" value="F:DNA-binding transcription factor activity"/>
    <property type="evidence" value="ECO:0007669"/>
    <property type="project" value="InterPro"/>
</dbReference>
<evidence type="ECO:0000313" key="5">
    <source>
        <dbReference type="EMBL" id="MBL0375229.1"/>
    </source>
</evidence>
<keyword evidence="2" id="KW-0238">DNA-binding</keyword>
<keyword evidence="1" id="KW-0805">Transcription regulation</keyword>
<gene>
    <name evidence="5" type="ORF">JJB09_24755</name>
</gene>
<dbReference type="EMBL" id="JAEQNC010000020">
    <property type="protein sequence ID" value="MBL0375229.1"/>
    <property type="molecule type" value="Genomic_DNA"/>
</dbReference>
<dbReference type="SUPFAM" id="SSF48008">
    <property type="entry name" value="GntR ligand-binding domain-like"/>
    <property type="match status" value="1"/>
</dbReference>
<evidence type="ECO:0000259" key="4">
    <source>
        <dbReference type="PROSITE" id="PS50949"/>
    </source>
</evidence>
<proteinExistence type="predicted"/>
<dbReference type="SMART" id="SM00345">
    <property type="entry name" value="HTH_GNTR"/>
    <property type="match status" value="1"/>
</dbReference>
<dbReference type="SMART" id="SM00895">
    <property type="entry name" value="FCD"/>
    <property type="match status" value="1"/>
</dbReference>
<name>A0A936YUW9_9HYPH</name>
<dbReference type="InterPro" id="IPR008920">
    <property type="entry name" value="TF_FadR/GntR_C"/>
</dbReference>
<dbReference type="Gene3D" id="1.20.120.530">
    <property type="entry name" value="GntR ligand-binding domain-like"/>
    <property type="match status" value="1"/>
</dbReference>